<proteinExistence type="predicted"/>
<dbReference type="EMBL" id="JAYKXP010000301">
    <property type="protein sequence ID" value="KAK7015899.1"/>
    <property type="molecule type" value="Genomic_DNA"/>
</dbReference>
<accession>A0AAW0ASD9</accession>
<keyword evidence="3" id="KW-1185">Reference proteome</keyword>
<evidence type="ECO:0000313" key="2">
    <source>
        <dbReference type="EMBL" id="KAK7015899.1"/>
    </source>
</evidence>
<organism evidence="2 3">
    <name type="scientific">Paramarasmius palmivorus</name>
    <dbReference type="NCBI Taxonomy" id="297713"/>
    <lineage>
        <taxon>Eukaryota</taxon>
        <taxon>Fungi</taxon>
        <taxon>Dikarya</taxon>
        <taxon>Basidiomycota</taxon>
        <taxon>Agaricomycotina</taxon>
        <taxon>Agaricomycetes</taxon>
        <taxon>Agaricomycetidae</taxon>
        <taxon>Agaricales</taxon>
        <taxon>Marasmiineae</taxon>
        <taxon>Marasmiaceae</taxon>
        <taxon>Paramarasmius</taxon>
    </lineage>
</organism>
<dbReference type="Pfam" id="PF18803">
    <property type="entry name" value="CxC2"/>
    <property type="match status" value="1"/>
</dbReference>
<dbReference type="PANTHER" id="PTHR33096">
    <property type="entry name" value="CXC2 DOMAIN-CONTAINING PROTEIN"/>
    <property type="match status" value="1"/>
</dbReference>
<dbReference type="InterPro" id="IPR041457">
    <property type="entry name" value="CxC2_KDZ-assoc"/>
</dbReference>
<evidence type="ECO:0000259" key="1">
    <source>
        <dbReference type="Pfam" id="PF18803"/>
    </source>
</evidence>
<reference evidence="2 3" key="1">
    <citation type="submission" date="2024-01" db="EMBL/GenBank/DDBJ databases">
        <title>A draft genome for a cacao thread blight-causing isolate of Paramarasmius palmivorus.</title>
        <authorList>
            <person name="Baruah I.K."/>
            <person name="Bukari Y."/>
            <person name="Amoako-Attah I."/>
            <person name="Meinhardt L.W."/>
            <person name="Bailey B.A."/>
            <person name="Cohen S.P."/>
        </authorList>
    </citation>
    <scope>NUCLEOTIDE SEQUENCE [LARGE SCALE GENOMIC DNA]</scope>
    <source>
        <strain evidence="2 3">GH-12</strain>
    </source>
</reference>
<dbReference type="Pfam" id="PF18758">
    <property type="entry name" value="KDZ"/>
    <property type="match status" value="1"/>
</dbReference>
<feature type="domain" description="CxC2-like cysteine cluster KDZ transposase-associated" evidence="1">
    <location>
        <begin position="226"/>
        <end position="335"/>
    </location>
</feature>
<name>A0AAW0ASD9_9AGAR</name>
<dbReference type="PANTHER" id="PTHR33096:SF1">
    <property type="entry name" value="CXC1-LIKE CYSTEINE CLUSTER ASSOCIATED WITH KDZ TRANSPOSASES DOMAIN-CONTAINING PROTEIN"/>
    <property type="match status" value="1"/>
</dbReference>
<dbReference type="Proteomes" id="UP001383192">
    <property type="component" value="Unassembled WGS sequence"/>
</dbReference>
<dbReference type="InterPro" id="IPR040521">
    <property type="entry name" value="KDZ"/>
</dbReference>
<comment type="caution">
    <text evidence="2">The sequence shown here is derived from an EMBL/GenBank/DDBJ whole genome shotgun (WGS) entry which is preliminary data.</text>
</comment>
<protein>
    <recommendedName>
        <fullName evidence="1">CxC2-like cysteine cluster KDZ transposase-associated domain-containing protein</fullName>
    </recommendedName>
</protein>
<gene>
    <name evidence="2" type="ORF">VNI00_019007</name>
</gene>
<evidence type="ECO:0000313" key="3">
    <source>
        <dbReference type="Proteomes" id="UP001383192"/>
    </source>
</evidence>
<dbReference type="AlphaFoldDB" id="A0AAW0ASD9"/>
<sequence length="678" mass="76942">MMGIGKEVTDFAGSQIQASLCRTAATIGSKPRNKNSFPQLTSRIVDLDDVSNLRVQSLSKDGRRLRQTEIAVAPPSPEKKRPRVLDAIRESASFNLGRWDQDNGSEYISLGDGSVGAVVPELGDELEDVSAGRKQTMRSNLASVKPMRDWIPLASRFLQELMSLEGRGRVEPACSKCAKPVVEVFRCKACWGHKLFCQGCIVEEHQTRPFHFVESWNGDYFEKVTLASLGLVIQLGHDHGEECLVKHRGHTGFVVVDLDGLQDIVVDFCACKPIKEAGEYWEQLMQKELYPATVEDPQTAFTFRTLSFFHTLTLKGKVSQYDFYHSLEARTDGAGLREVKDRYDSFVRVMRQWRYLKLLKRGGVGNDPSRSLEDIQDGELAVRCVACPRPEVNLPPDWQTGTALSKQFLYHKFISIDACFRLKRRKISSETRDPGLFTGLAYFVRQPEYKRWMESLPDQKSTSSCSGLAAVKQANTKFNRGYDSSGAILCLCARHKIVEPTGTVDTKRGEKYGLSDWAVGSSQRHWGTFLIRILCYDIACQYHKHFFERMARLPAVASIGLHRDWWKFAVPKLHIQGHERSCQENFALHFILGAEQTDGEGIERHWANLGPIATSMREMGPGHRRDTLDDHFGGWNWLKISRLGIQLRKRRRDAREQTLIQAQELLDFSEGQAEHIEE</sequence>